<keyword evidence="3" id="KW-1185">Reference proteome</keyword>
<protein>
    <submittedName>
        <fullName evidence="2">Heterokaryon incompatibility protein</fullName>
    </submittedName>
</protein>
<dbReference type="Pfam" id="PF06985">
    <property type="entry name" value="HET"/>
    <property type="match status" value="1"/>
</dbReference>
<feature type="domain" description="Heterokaryon incompatibility" evidence="1">
    <location>
        <begin position="48"/>
        <end position="243"/>
    </location>
</feature>
<evidence type="ECO:0000313" key="2">
    <source>
        <dbReference type="EMBL" id="KAF6811411.1"/>
    </source>
</evidence>
<comment type="caution">
    <text evidence="2">The sequence shown here is derived from an EMBL/GenBank/DDBJ whole genome shotgun (WGS) entry which is preliminary data.</text>
</comment>
<gene>
    <name evidence="2" type="ORF">CSOJ01_05703</name>
</gene>
<dbReference type="Proteomes" id="UP000652219">
    <property type="component" value="Unassembled WGS sequence"/>
</dbReference>
<sequence>MATEKEASDLYACRLCPGKREIRLLEIADDVQVSCKLHIVSLDDDPYFIALSYVWGDPSVTEEIVLDGVKTAVTTNLASALKHVKKHWVEINAASGRPREVTQFRIWADAVCINQQDDTEKSQQVALMRDIYTSADSVFAWVSQEDGDTSRALETLGEIFEIVDAYVDAKTGRPAGVEGPDWVDVTYGIAQTADWLPLAVAVLRWALPLDLEQGAIFAPGDSWTALLRLSELSFWYRVWILQELALARSLHYMCPSARISHGRGVIAVTCVMETLKLLRRQRAPELTGLIHSRVAVLQAKLNLVHRRMFLRQSFHRELAIGSSRGDTLGMVLLTLFAGNIRATNPRDFVYGVLGLADFDVAPDYSAPVREVYVRSARDFVEEWRRVSKSPEKTFGCLIFLQHCAAGLRNSEGLPTWAPSFDLRPRHWRMNTRADKCRAFRDVVELRDAPEVVISGTTLRVPALEAQAITYLYDRPIDDDFFSTGLLPCCETFLAQLGPKYVNHKPLLVALCCTLIQKLDCQYELRRLASLFLAFYHWQPSGMLYEELEESIQGLEEMEMRDHMEFMLGEWTPALNNNWGSRLVTTRDGYIGLAGGDVQAGDVVYVLKECDGPVVLRREDDHYLFVSPCFMLWLMEGEVSKMIDSGAKVRVIDIH</sequence>
<reference evidence="2 3" key="1">
    <citation type="journal article" date="2020" name="Phytopathology">
        <title>Genome Sequence Resources of Colletotrichum truncatum, C. plurivorum, C. musicola, and C. sojae: Four Species Pathogenic to Soybean (Glycine max).</title>
        <authorList>
            <person name="Rogerio F."/>
            <person name="Boufleur T.R."/>
            <person name="Ciampi-Guillardi M."/>
            <person name="Sukno S.A."/>
            <person name="Thon M.R."/>
            <person name="Massola Junior N.S."/>
            <person name="Baroncelli R."/>
        </authorList>
    </citation>
    <scope>NUCLEOTIDE SEQUENCE [LARGE SCALE GENOMIC DNA]</scope>
    <source>
        <strain evidence="2 3">LFN0009</strain>
    </source>
</reference>
<evidence type="ECO:0000313" key="3">
    <source>
        <dbReference type="Proteomes" id="UP000652219"/>
    </source>
</evidence>
<dbReference type="Pfam" id="PF26639">
    <property type="entry name" value="Het-6_barrel"/>
    <property type="match status" value="1"/>
</dbReference>
<dbReference type="InterPro" id="IPR052895">
    <property type="entry name" value="HetReg/Transcr_Mod"/>
</dbReference>
<organism evidence="2 3">
    <name type="scientific">Colletotrichum sojae</name>
    <dbReference type="NCBI Taxonomy" id="2175907"/>
    <lineage>
        <taxon>Eukaryota</taxon>
        <taxon>Fungi</taxon>
        <taxon>Dikarya</taxon>
        <taxon>Ascomycota</taxon>
        <taxon>Pezizomycotina</taxon>
        <taxon>Sordariomycetes</taxon>
        <taxon>Hypocreomycetidae</taxon>
        <taxon>Glomerellales</taxon>
        <taxon>Glomerellaceae</taxon>
        <taxon>Colletotrichum</taxon>
        <taxon>Colletotrichum orchidearum species complex</taxon>
    </lineage>
</organism>
<dbReference type="PANTHER" id="PTHR24148:SF64">
    <property type="entry name" value="HETEROKARYON INCOMPATIBILITY DOMAIN-CONTAINING PROTEIN"/>
    <property type="match status" value="1"/>
</dbReference>
<name>A0A8H6MX34_9PEZI</name>
<dbReference type="InterPro" id="IPR010730">
    <property type="entry name" value="HET"/>
</dbReference>
<evidence type="ECO:0000259" key="1">
    <source>
        <dbReference type="Pfam" id="PF06985"/>
    </source>
</evidence>
<dbReference type="EMBL" id="WIGN01000074">
    <property type="protein sequence ID" value="KAF6811411.1"/>
    <property type="molecule type" value="Genomic_DNA"/>
</dbReference>
<accession>A0A8H6MX34</accession>
<dbReference type="AlphaFoldDB" id="A0A8H6MX34"/>
<proteinExistence type="predicted"/>
<dbReference type="PANTHER" id="PTHR24148">
    <property type="entry name" value="ANKYRIN REPEAT DOMAIN-CONTAINING PROTEIN 39 HOMOLOG-RELATED"/>
    <property type="match status" value="1"/>
</dbReference>